<dbReference type="AlphaFoldDB" id="A0A081BJ74"/>
<evidence type="ECO:0000313" key="5">
    <source>
        <dbReference type="EMBL" id="GAK48092.1"/>
    </source>
</evidence>
<keyword evidence="6" id="KW-1185">Reference proteome</keyword>
<dbReference type="InterPro" id="IPR051531">
    <property type="entry name" value="N-acetyltransferase"/>
</dbReference>
<evidence type="ECO:0000256" key="2">
    <source>
        <dbReference type="ARBA" id="ARBA00023315"/>
    </source>
</evidence>
<dbReference type="EMBL" id="BBJM01000018">
    <property type="protein sequence ID" value="GAK48092.1"/>
    <property type="molecule type" value="Genomic_DNA"/>
</dbReference>
<keyword evidence="1 5" id="KW-0808">Transferase</keyword>
<comment type="caution">
    <text evidence="5">The sequence shown here is derived from an EMBL/GenBank/DDBJ whole genome shotgun (WGS) entry which is preliminary data.</text>
</comment>
<evidence type="ECO:0000256" key="3">
    <source>
        <dbReference type="ARBA" id="ARBA00038502"/>
    </source>
</evidence>
<organism evidence="5 6">
    <name type="scientific">Secundilactobacillus oryzae JCM 18671</name>
    <dbReference type="NCBI Taxonomy" id="1291743"/>
    <lineage>
        <taxon>Bacteria</taxon>
        <taxon>Bacillati</taxon>
        <taxon>Bacillota</taxon>
        <taxon>Bacilli</taxon>
        <taxon>Lactobacillales</taxon>
        <taxon>Lactobacillaceae</taxon>
        <taxon>Secundilactobacillus</taxon>
    </lineage>
</organism>
<protein>
    <submittedName>
        <fullName evidence="5">Acetyltransferase</fullName>
    </submittedName>
</protein>
<dbReference type="GO" id="GO:0016747">
    <property type="term" value="F:acyltransferase activity, transferring groups other than amino-acyl groups"/>
    <property type="evidence" value="ECO:0007669"/>
    <property type="project" value="InterPro"/>
</dbReference>
<evidence type="ECO:0000313" key="6">
    <source>
        <dbReference type="Proteomes" id="UP000028700"/>
    </source>
</evidence>
<keyword evidence="2" id="KW-0012">Acyltransferase</keyword>
<dbReference type="STRING" id="1291743.LOSG293_180540"/>
<dbReference type="Pfam" id="PF13302">
    <property type="entry name" value="Acetyltransf_3"/>
    <property type="match status" value="1"/>
</dbReference>
<dbReference type="InterPro" id="IPR016181">
    <property type="entry name" value="Acyl_CoA_acyltransferase"/>
</dbReference>
<dbReference type="Proteomes" id="UP000028700">
    <property type="component" value="Unassembled WGS sequence"/>
</dbReference>
<dbReference type="InterPro" id="IPR000182">
    <property type="entry name" value="GNAT_dom"/>
</dbReference>
<accession>A0A081BJ74</accession>
<dbReference type="PANTHER" id="PTHR43792:SF8">
    <property type="entry name" value="[RIBOSOMAL PROTEIN US5]-ALANINE N-ACETYLTRANSFERASE"/>
    <property type="match status" value="1"/>
</dbReference>
<reference evidence="5" key="1">
    <citation type="journal article" date="2014" name="Genome Announc.">
        <title>Draft Genome Sequence of Lactobacillus oryzae Strain SG293T.</title>
        <authorList>
            <person name="Tanizawa Y."/>
            <person name="Fujisawa T."/>
            <person name="Mochizuki T."/>
            <person name="Kaminuma E."/>
            <person name="Nakamura Y."/>
            <person name="Tohno M."/>
        </authorList>
    </citation>
    <scope>NUCLEOTIDE SEQUENCE [LARGE SCALE GENOMIC DNA]</scope>
    <source>
        <strain evidence="5">SG293</strain>
    </source>
</reference>
<feature type="domain" description="N-acetyltransferase" evidence="4">
    <location>
        <begin position="1"/>
        <end position="111"/>
    </location>
</feature>
<dbReference type="SUPFAM" id="SSF55729">
    <property type="entry name" value="Acyl-CoA N-acyltransferases (Nat)"/>
    <property type="match status" value="1"/>
</dbReference>
<dbReference type="PROSITE" id="PS51186">
    <property type="entry name" value="GNAT"/>
    <property type="match status" value="1"/>
</dbReference>
<evidence type="ECO:0000256" key="1">
    <source>
        <dbReference type="ARBA" id="ARBA00022679"/>
    </source>
</evidence>
<dbReference type="Gene3D" id="3.40.630.30">
    <property type="match status" value="1"/>
</dbReference>
<dbReference type="eggNOG" id="COG1670">
    <property type="taxonomic scope" value="Bacteria"/>
</dbReference>
<comment type="similarity">
    <text evidence="3">Belongs to the acetyltransferase family. RimJ subfamily.</text>
</comment>
<evidence type="ECO:0000259" key="4">
    <source>
        <dbReference type="PROSITE" id="PS51186"/>
    </source>
</evidence>
<sequence>MTSQVLGIVLRKTGELIGCVGLYERMQDSGEPDANGRELGYMLSESAWSNGYMTEATAAIIRFAFEELRLERLYASCFEENLASMRILEKNGFQFVGQMTHSPIALFQPGQTEFFFELAFSDWQKSEKH</sequence>
<gene>
    <name evidence="5" type="ORF">LOSG293_180540</name>
</gene>
<dbReference type="PANTHER" id="PTHR43792">
    <property type="entry name" value="GNAT FAMILY, PUTATIVE (AFU_ORTHOLOGUE AFUA_3G00765)-RELATED-RELATED"/>
    <property type="match status" value="1"/>
</dbReference>
<name>A0A081BJ74_9LACO</name>
<proteinExistence type="inferred from homology"/>